<organism evidence="2 3">
    <name type="scientific">Pleuronectes platessa</name>
    <name type="common">European plaice</name>
    <dbReference type="NCBI Taxonomy" id="8262"/>
    <lineage>
        <taxon>Eukaryota</taxon>
        <taxon>Metazoa</taxon>
        <taxon>Chordata</taxon>
        <taxon>Craniata</taxon>
        <taxon>Vertebrata</taxon>
        <taxon>Euteleostomi</taxon>
        <taxon>Actinopterygii</taxon>
        <taxon>Neopterygii</taxon>
        <taxon>Teleostei</taxon>
        <taxon>Neoteleostei</taxon>
        <taxon>Acanthomorphata</taxon>
        <taxon>Carangaria</taxon>
        <taxon>Pleuronectiformes</taxon>
        <taxon>Pleuronectoidei</taxon>
        <taxon>Pleuronectidae</taxon>
        <taxon>Pleuronectes</taxon>
    </lineage>
</organism>
<comment type="caution">
    <text evidence="2">The sequence shown here is derived from an EMBL/GenBank/DDBJ whole genome shotgun (WGS) entry which is preliminary data.</text>
</comment>
<evidence type="ECO:0000313" key="2">
    <source>
        <dbReference type="EMBL" id="CAB1449313.1"/>
    </source>
</evidence>
<name>A0A9N7VE94_PLEPL</name>
<protein>
    <submittedName>
        <fullName evidence="2">Uncharacterized protein</fullName>
    </submittedName>
</protein>
<feature type="compositionally biased region" description="Acidic residues" evidence="1">
    <location>
        <begin position="15"/>
        <end position="24"/>
    </location>
</feature>
<dbReference type="AlphaFoldDB" id="A0A9N7VE94"/>
<reference evidence="2" key="1">
    <citation type="submission" date="2020-03" db="EMBL/GenBank/DDBJ databases">
        <authorList>
            <person name="Weist P."/>
        </authorList>
    </citation>
    <scope>NUCLEOTIDE SEQUENCE</scope>
</reference>
<sequence length="197" mass="21707">MPLRRKRTDSKVIAEEEGQKEEEEAGGKEGKEGGQGKRGMSEERNQIPGIPPKLESASPVLAPSTAPPPTTASTHHCNEASPPQRRKRRSPHFAFKEQGDDSNTSETPPPTPPPLPSGEGRPPSSRLSVYDTVDDLYVLRIERQGKTISLSLHPVQMRQSERHYMVEETVTQLSRILDPSQGLLQSSVCRQDLGLTV</sequence>
<feature type="region of interest" description="Disordered" evidence="1">
    <location>
        <begin position="1"/>
        <end position="126"/>
    </location>
</feature>
<gene>
    <name evidence="2" type="ORF">PLEPLA_LOCUS36994</name>
</gene>
<evidence type="ECO:0000256" key="1">
    <source>
        <dbReference type="SAM" id="MobiDB-lite"/>
    </source>
</evidence>
<dbReference type="EMBL" id="CADEAL010004010">
    <property type="protein sequence ID" value="CAB1449313.1"/>
    <property type="molecule type" value="Genomic_DNA"/>
</dbReference>
<feature type="compositionally biased region" description="Pro residues" evidence="1">
    <location>
        <begin position="107"/>
        <end position="116"/>
    </location>
</feature>
<feature type="compositionally biased region" description="Low complexity" evidence="1">
    <location>
        <begin position="117"/>
        <end position="126"/>
    </location>
</feature>
<keyword evidence="3" id="KW-1185">Reference proteome</keyword>
<dbReference type="Proteomes" id="UP001153269">
    <property type="component" value="Unassembled WGS sequence"/>
</dbReference>
<accession>A0A9N7VE94</accession>
<feature type="compositionally biased region" description="Basic and acidic residues" evidence="1">
    <location>
        <begin position="25"/>
        <end position="45"/>
    </location>
</feature>
<evidence type="ECO:0000313" key="3">
    <source>
        <dbReference type="Proteomes" id="UP001153269"/>
    </source>
</evidence>
<proteinExistence type="predicted"/>